<gene>
    <name evidence="5" type="ORF">DFA_01289</name>
</gene>
<evidence type="ECO:0000256" key="1">
    <source>
        <dbReference type="ARBA" id="ARBA00006395"/>
    </source>
</evidence>
<proteinExistence type="inferred from homology"/>
<organism evidence="5 6">
    <name type="scientific">Cavenderia fasciculata</name>
    <name type="common">Slime mold</name>
    <name type="synonym">Dictyostelium fasciculatum</name>
    <dbReference type="NCBI Taxonomy" id="261658"/>
    <lineage>
        <taxon>Eukaryota</taxon>
        <taxon>Amoebozoa</taxon>
        <taxon>Evosea</taxon>
        <taxon>Eumycetozoa</taxon>
        <taxon>Dictyostelia</taxon>
        <taxon>Acytosteliales</taxon>
        <taxon>Cavenderiaceae</taxon>
        <taxon>Cavenderia</taxon>
    </lineage>
</organism>
<dbReference type="Gene3D" id="2.40.50.770">
    <property type="entry name" value="RecQ-mediated genome instability protein Rmi1, C-terminal domain"/>
    <property type="match status" value="1"/>
</dbReference>
<name>F4PRW9_CACFS</name>
<dbReference type="Proteomes" id="UP000007797">
    <property type="component" value="Unassembled WGS sequence"/>
</dbReference>
<evidence type="ECO:0000313" key="5">
    <source>
        <dbReference type="EMBL" id="EGG21405.1"/>
    </source>
</evidence>
<dbReference type="OMA" id="ICIADGW"/>
<dbReference type="GO" id="GO:0016604">
    <property type="term" value="C:nuclear body"/>
    <property type="evidence" value="ECO:0007669"/>
    <property type="project" value="TreeGrafter"/>
</dbReference>
<dbReference type="InterPro" id="IPR013894">
    <property type="entry name" value="RMI1_OB"/>
</dbReference>
<reference evidence="6" key="1">
    <citation type="journal article" date="2011" name="Genome Res.">
        <title>Phylogeny-wide analysis of social amoeba genomes highlights ancient origins for complex intercellular communication.</title>
        <authorList>
            <person name="Heidel A.J."/>
            <person name="Lawal H.M."/>
            <person name="Felder M."/>
            <person name="Schilde C."/>
            <person name="Helps N.R."/>
            <person name="Tunggal B."/>
            <person name="Rivero F."/>
            <person name="John U."/>
            <person name="Schleicher M."/>
            <person name="Eichinger L."/>
            <person name="Platzer M."/>
            <person name="Noegel A.A."/>
            <person name="Schaap P."/>
            <person name="Gloeckner G."/>
        </authorList>
    </citation>
    <scope>NUCLEOTIDE SEQUENCE [LARGE SCALE GENOMIC DNA]</scope>
    <source>
        <strain evidence="6">SH3</strain>
    </source>
</reference>
<dbReference type="EMBL" id="GL883010">
    <property type="protein sequence ID" value="EGG21405.1"/>
    <property type="molecule type" value="Genomic_DNA"/>
</dbReference>
<accession>F4PRW9</accession>
<dbReference type="KEGG" id="dfa:DFA_01289"/>
<dbReference type="RefSeq" id="XP_004359255.1">
    <property type="nucleotide sequence ID" value="XM_004359198.1"/>
</dbReference>
<dbReference type="OrthoDB" id="21294at2759"/>
<dbReference type="Pfam" id="PF08585">
    <property type="entry name" value="RMI1_N_C"/>
    <property type="match status" value="1"/>
</dbReference>
<comment type="similarity">
    <text evidence="1">Belongs to the RMI1 family.</text>
</comment>
<protein>
    <recommendedName>
        <fullName evidence="2">RecQ-mediated genome instability protein 1</fullName>
    </recommendedName>
</protein>
<evidence type="ECO:0000259" key="4">
    <source>
        <dbReference type="Pfam" id="PF08585"/>
    </source>
</evidence>
<dbReference type="GeneID" id="14874129"/>
<dbReference type="GO" id="GO:0031422">
    <property type="term" value="C:RecQ family helicase-topoisomerase III complex"/>
    <property type="evidence" value="ECO:0007669"/>
    <property type="project" value="TreeGrafter"/>
</dbReference>
<dbReference type="PANTHER" id="PTHR14790:SF15">
    <property type="entry name" value="RECQ-MEDIATED GENOME INSTABILITY PROTEIN 1"/>
    <property type="match status" value="1"/>
</dbReference>
<dbReference type="GO" id="GO:0000724">
    <property type="term" value="P:double-strand break repair via homologous recombination"/>
    <property type="evidence" value="ECO:0007669"/>
    <property type="project" value="TreeGrafter"/>
</dbReference>
<evidence type="ECO:0000313" key="6">
    <source>
        <dbReference type="Proteomes" id="UP000007797"/>
    </source>
</evidence>
<sequence>MDTSIIQEWNHILRSTYSICIADGWFEKCVNHILKNHSRYSSNTRLLTDQTSLKREKDGVLEEVYKCVLLSDIHDFADQSNLFINDATSTRWNDHTTKVQQMTGGPYFMQINQTKNISEPFETRFDHDASSMRTLSFQLSDGKHTFKAIEHTFISFISPQLAPGTKVLLKDVPIRRGLLLLDNNNIRLLGGSVDKLSNSNIIDKQIIQNQINNNNQNNNNNNNNNQTATNNNINNNNRSKNQPITINYQNDNDHYEYDANDFMDMGDDQPMDNDNDDVFGLNQRPPPTPSRPITKAPTISLSISKKTATTTNKSPPLLSSSSSKEKEYQYCYISTFLDQQLRGGQTSTKYLKTLGIITGCTKDKDDILVTISDGTGLLQVILSNNVIKLLTNNQKEDLSNVLQKTEGIFSITMPSLTNTFGTLDNVNEPDETFISFLENELIG</sequence>
<evidence type="ECO:0000256" key="2">
    <source>
        <dbReference type="ARBA" id="ARBA00018987"/>
    </source>
</evidence>
<evidence type="ECO:0000256" key="3">
    <source>
        <dbReference type="SAM" id="MobiDB-lite"/>
    </source>
</evidence>
<feature type="region of interest" description="Disordered" evidence="3">
    <location>
        <begin position="212"/>
        <end position="252"/>
    </location>
</feature>
<dbReference type="PANTHER" id="PTHR14790">
    <property type="entry name" value="RECQ-MEDIATED GENOME INSTABILITY PROTEIN 1 RMI1"/>
    <property type="match status" value="1"/>
</dbReference>
<keyword evidence="6" id="KW-1185">Reference proteome</keyword>
<dbReference type="GO" id="GO:0000712">
    <property type="term" value="P:resolution of meiotic recombination intermediates"/>
    <property type="evidence" value="ECO:0007669"/>
    <property type="project" value="TreeGrafter"/>
</dbReference>
<feature type="domain" description="RecQ mediated genome instability protein 1 OB-fold" evidence="4">
    <location>
        <begin position="105"/>
        <end position="200"/>
    </location>
</feature>
<feature type="compositionally biased region" description="Low complexity" evidence="3">
    <location>
        <begin position="212"/>
        <end position="242"/>
    </location>
</feature>
<dbReference type="STRING" id="1054147.F4PRW9"/>
<dbReference type="AlphaFoldDB" id="F4PRW9"/>
<dbReference type="InterPro" id="IPR042470">
    <property type="entry name" value="RMI1_N_C_sf"/>
</dbReference>